<dbReference type="EMBL" id="GGEC01092485">
    <property type="protein sequence ID" value="MBX72969.1"/>
    <property type="molecule type" value="Transcribed_RNA"/>
</dbReference>
<reference evidence="1" key="1">
    <citation type="submission" date="2018-02" db="EMBL/GenBank/DDBJ databases">
        <title>Rhizophora mucronata_Transcriptome.</title>
        <authorList>
            <person name="Meera S.P."/>
            <person name="Sreeshan A."/>
            <person name="Augustine A."/>
        </authorList>
    </citation>
    <scope>NUCLEOTIDE SEQUENCE</scope>
    <source>
        <tissue evidence="1">Leaf</tissue>
    </source>
</reference>
<protein>
    <submittedName>
        <fullName evidence="1">Uncharacterized protein</fullName>
    </submittedName>
</protein>
<name>A0A2P2R127_RHIMU</name>
<accession>A0A2P2R127</accession>
<sequence>MLNKEANQQVCKIIV</sequence>
<evidence type="ECO:0000313" key="1">
    <source>
        <dbReference type="EMBL" id="MBX72969.1"/>
    </source>
</evidence>
<proteinExistence type="predicted"/>
<organism evidence="1">
    <name type="scientific">Rhizophora mucronata</name>
    <name type="common">Asiatic mangrove</name>
    <dbReference type="NCBI Taxonomy" id="61149"/>
    <lineage>
        <taxon>Eukaryota</taxon>
        <taxon>Viridiplantae</taxon>
        <taxon>Streptophyta</taxon>
        <taxon>Embryophyta</taxon>
        <taxon>Tracheophyta</taxon>
        <taxon>Spermatophyta</taxon>
        <taxon>Magnoliopsida</taxon>
        <taxon>eudicotyledons</taxon>
        <taxon>Gunneridae</taxon>
        <taxon>Pentapetalae</taxon>
        <taxon>rosids</taxon>
        <taxon>fabids</taxon>
        <taxon>Malpighiales</taxon>
        <taxon>Rhizophoraceae</taxon>
        <taxon>Rhizophora</taxon>
    </lineage>
</organism>